<dbReference type="InterPro" id="IPR049080">
    <property type="entry name" value="MOV-10-like_beta-barrel"/>
</dbReference>
<proteinExistence type="predicted"/>
<feature type="compositionally biased region" description="Pro residues" evidence="1">
    <location>
        <begin position="83"/>
        <end position="92"/>
    </location>
</feature>
<evidence type="ECO:0000313" key="3">
    <source>
        <dbReference type="EMBL" id="KAG6713695.1"/>
    </source>
</evidence>
<gene>
    <name evidence="3" type="ORF">I3842_05G166300</name>
</gene>
<accession>A0A922F3X6</accession>
<evidence type="ECO:0000259" key="2">
    <source>
        <dbReference type="Pfam" id="PF21634"/>
    </source>
</evidence>
<feature type="region of interest" description="Disordered" evidence="1">
    <location>
        <begin position="27"/>
        <end position="139"/>
    </location>
</feature>
<reference evidence="3" key="1">
    <citation type="submission" date="2021-01" db="EMBL/GenBank/DDBJ databases">
        <authorList>
            <person name="Lovell J.T."/>
            <person name="Bentley N."/>
            <person name="Bhattarai G."/>
            <person name="Jenkins J.W."/>
            <person name="Sreedasyam A."/>
            <person name="Alarcon Y."/>
            <person name="Bock C."/>
            <person name="Boston L."/>
            <person name="Carlson J."/>
            <person name="Cervantes K."/>
            <person name="Clermont K."/>
            <person name="Krom N."/>
            <person name="Kubenka K."/>
            <person name="Mamidi S."/>
            <person name="Mattison C."/>
            <person name="Monteros M."/>
            <person name="Pisani C."/>
            <person name="Plott C."/>
            <person name="Rajasekar S."/>
            <person name="Rhein H.S."/>
            <person name="Rohla C."/>
            <person name="Song M."/>
            <person name="Hilaire R.S."/>
            <person name="Shu S."/>
            <person name="Wells L."/>
            <person name="Wang X."/>
            <person name="Webber J."/>
            <person name="Heerema R.J."/>
            <person name="Klein P."/>
            <person name="Conner P."/>
            <person name="Grauke L."/>
            <person name="Grimwood J."/>
            <person name="Schmutz J."/>
            <person name="Randall J.J."/>
        </authorList>
    </citation>
    <scope>NUCLEOTIDE SEQUENCE</scope>
    <source>
        <tissue evidence="3">Leaf</tissue>
    </source>
</reference>
<evidence type="ECO:0000256" key="1">
    <source>
        <dbReference type="SAM" id="MobiDB-lite"/>
    </source>
</evidence>
<feature type="compositionally biased region" description="Low complexity" evidence="1">
    <location>
        <begin position="93"/>
        <end position="114"/>
    </location>
</feature>
<feature type="compositionally biased region" description="Low complexity" evidence="1">
    <location>
        <begin position="151"/>
        <end position="162"/>
    </location>
</feature>
<comment type="caution">
    <text evidence="3">The sequence shown here is derived from an EMBL/GenBank/DDBJ whole genome shotgun (WGS) entry which is preliminary data.</text>
</comment>
<dbReference type="Pfam" id="PF21634">
    <property type="entry name" value="MOV-10_beta-barrel"/>
    <property type="match status" value="1"/>
</dbReference>
<feature type="compositionally biased region" description="Basic and acidic residues" evidence="1">
    <location>
        <begin position="38"/>
        <end position="59"/>
    </location>
</feature>
<organism evidence="3 4">
    <name type="scientific">Carya illinoinensis</name>
    <name type="common">Pecan</name>
    <dbReference type="NCBI Taxonomy" id="32201"/>
    <lineage>
        <taxon>Eukaryota</taxon>
        <taxon>Viridiplantae</taxon>
        <taxon>Streptophyta</taxon>
        <taxon>Embryophyta</taxon>
        <taxon>Tracheophyta</taxon>
        <taxon>Spermatophyta</taxon>
        <taxon>Magnoliopsida</taxon>
        <taxon>eudicotyledons</taxon>
        <taxon>Gunneridae</taxon>
        <taxon>Pentapetalae</taxon>
        <taxon>rosids</taxon>
        <taxon>fabids</taxon>
        <taxon>Fagales</taxon>
        <taxon>Juglandaceae</taxon>
        <taxon>Carya</taxon>
    </lineage>
</organism>
<feature type="region of interest" description="Disordered" evidence="1">
    <location>
        <begin position="151"/>
        <end position="214"/>
    </location>
</feature>
<feature type="compositionally biased region" description="Low complexity" evidence="1">
    <location>
        <begin position="171"/>
        <end position="191"/>
    </location>
</feature>
<dbReference type="EMBL" id="CM031829">
    <property type="protein sequence ID" value="KAG6713695.1"/>
    <property type="molecule type" value="Genomic_DNA"/>
</dbReference>
<name>A0A922F3X6_CARIL</name>
<dbReference type="Proteomes" id="UP000811246">
    <property type="component" value="Chromosome 5"/>
</dbReference>
<protein>
    <recommendedName>
        <fullName evidence="2">Helicase MOV-10-like beta-barrel domain-containing protein</fullName>
    </recommendedName>
</protein>
<feature type="compositionally biased region" description="Low complexity" evidence="1">
    <location>
        <begin position="60"/>
        <end position="69"/>
    </location>
</feature>
<sequence>MGNTLDPTQGYQASASPSWVVSCSVAPSSSLLSPSRRTFVDGNKDNDTTSRNSHLENKSSLRTRTTSSLENDPLYFPYSLQPPSVPRNPPKSPSKSSASSLKGPPSPTGPSSSSPKPPPTSKSVIYPTTSHAVSEERKKGATSLFASSISNLPPASSSSSPVLPNPPKSSPKPSASSLKWPPPSWSSSSSAVPPPTFKPVLCPTTTSPGNEERKQSYILEKASPIFAIPEYIKRQIKANIMPEILRQPLSPSMYKAYFAALLYAEDFYLEKWSDFLLKNVTLEFQEAVIYKESTKKNKTFAVFEIDSIPERWPFLLSRDLVYARPSGTEIEPFQRVLSIVVKSTRVLVDFGDNFHSQHYASRKYDISFSFNRVCLKRAHEAVETTSNPSI</sequence>
<feature type="domain" description="Helicase MOV-10-like beta-barrel" evidence="2">
    <location>
        <begin position="294"/>
        <end position="368"/>
    </location>
</feature>
<dbReference type="AlphaFoldDB" id="A0A922F3X6"/>
<evidence type="ECO:0000313" key="4">
    <source>
        <dbReference type="Proteomes" id="UP000811246"/>
    </source>
</evidence>